<protein>
    <submittedName>
        <fullName evidence="3">Helix-turn-helix transcriptional regulator</fullName>
    </submittedName>
</protein>
<dbReference type="SMART" id="SM00530">
    <property type="entry name" value="HTH_XRE"/>
    <property type="match status" value="1"/>
</dbReference>
<dbReference type="Pfam" id="PF01381">
    <property type="entry name" value="HTH_3"/>
    <property type="match status" value="1"/>
</dbReference>
<sequence length="106" mass="12537">MLGERISELRRRRKMTQRQLADYLSVSLNSVSLYERNLSTPDDDTKIKIAELFDVSMDYLMGTSSQETPLHKTQPRPSLLLYENLPPDAYKELQSFVKYLREKYKF</sequence>
<organism evidence="3 4">
    <name type="scientific">Hydrogenoanaerobacterium saccharovorans</name>
    <dbReference type="NCBI Taxonomy" id="474960"/>
    <lineage>
        <taxon>Bacteria</taxon>
        <taxon>Bacillati</taxon>
        <taxon>Bacillota</taxon>
        <taxon>Clostridia</taxon>
        <taxon>Eubacteriales</taxon>
        <taxon>Oscillospiraceae</taxon>
        <taxon>Hydrogenoanaerobacterium</taxon>
    </lineage>
</organism>
<dbReference type="PANTHER" id="PTHR46558:SF11">
    <property type="entry name" value="HTH-TYPE TRANSCRIPTIONAL REGULATOR XRE"/>
    <property type="match status" value="1"/>
</dbReference>
<reference evidence="3 4" key="1">
    <citation type="journal article" date="2021" name="Sci. Rep.">
        <title>The distribution of antibiotic resistance genes in chicken gut microbiota commensals.</title>
        <authorList>
            <person name="Juricova H."/>
            <person name="Matiasovicova J."/>
            <person name="Kubasova T."/>
            <person name="Cejkova D."/>
            <person name="Rychlik I."/>
        </authorList>
    </citation>
    <scope>NUCLEOTIDE SEQUENCE [LARGE SCALE GENOMIC DNA]</scope>
    <source>
        <strain evidence="3 4">An564</strain>
    </source>
</reference>
<name>A0ABS2GL65_9FIRM</name>
<evidence type="ECO:0000259" key="2">
    <source>
        <dbReference type="PROSITE" id="PS50943"/>
    </source>
</evidence>
<dbReference type="SUPFAM" id="SSF47413">
    <property type="entry name" value="lambda repressor-like DNA-binding domains"/>
    <property type="match status" value="1"/>
</dbReference>
<dbReference type="CDD" id="cd00093">
    <property type="entry name" value="HTH_XRE"/>
    <property type="match status" value="1"/>
</dbReference>
<dbReference type="PANTHER" id="PTHR46558">
    <property type="entry name" value="TRACRIPTIONAL REGULATORY PROTEIN-RELATED-RELATED"/>
    <property type="match status" value="1"/>
</dbReference>
<proteinExistence type="predicted"/>
<accession>A0ABS2GL65</accession>
<gene>
    <name evidence="3" type="ORF">H9X81_01090</name>
</gene>
<evidence type="ECO:0000256" key="1">
    <source>
        <dbReference type="ARBA" id="ARBA00023125"/>
    </source>
</evidence>
<keyword evidence="1" id="KW-0238">DNA-binding</keyword>
<dbReference type="InterPro" id="IPR001387">
    <property type="entry name" value="Cro/C1-type_HTH"/>
</dbReference>
<evidence type="ECO:0000313" key="4">
    <source>
        <dbReference type="Proteomes" id="UP000724149"/>
    </source>
</evidence>
<keyword evidence="4" id="KW-1185">Reference proteome</keyword>
<comment type="caution">
    <text evidence="3">The sequence shown here is derived from an EMBL/GenBank/DDBJ whole genome shotgun (WGS) entry which is preliminary data.</text>
</comment>
<dbReference type="RefSeq" id="WP_177502688.1">
    <property type="nucleotide sequence ID" value="NZ_JACSNR010000001.1"/>
</dbReference>
<feature type="domain" description="HTH cro/C1-type" evidence="2">
    <location>
        <begin position="6"/>
        <end position="60"/>
    </location>
</feature>
<evidence type="ECO:0000313" key="3">
    <source>
        <dbReference type="EMBL" id="MBM6922289.1"/>
    </source>
</evidence>
<dbReference type="PROSITE" id="PS50943">
    <property type="entry name" value="HTH_CROC1"/>
    <property type="match status" value="1"/>
</dbReference>
<dbReference type="Proteomes" id="UP000724149">
    <property type="component" value="Unassembled WGS sequence"/>
</dbReference>
<dbReference type="EMBL" id="JACSNR010000001">
    <property type="protein sequence ID" value="MBM6922289.1"/>
    <property type="molecule type" value="Genomic_DNA"/>
</dbReference>
<dbReference type="Gene3D" id="1.10.260.40">
    <property type="entry name" value="lambda repressor-like DNA-binding domains"/>
    <property type="match status" value="1"/>
</dbReference>
<dbReference type="InterPro" id="IPR010982">
    <property type="entry name" value="Lambda_DNA-bd_dom_sf"/>
</dbReference>